<dbReference type="InterPro" id="IPR013783">
    <property type="entry name" value="Ig-like_fold"/>
</dbReference>
<dbReference type="AlphaFoldDB" id="A0A430QE54"/>
<gene>
    <name evidence="6" type="ORF">DC041_0011503</name>
</gene>
<evidence type="ECO:0000256" key="2">
    <source>
        <dbReference type="ARBA" id="ARBA00022737"/>
    </source>
</evidence>
<proteinExistence type="predicted"/>
<dbReference type="SMART" id="SM00408">
    <property type="entry name" value="IGc2"/>
    <property type="match status" value="2"/>
</dbReference>
<organism evidence="6 7">
    <name type="scientific">Schistosoma bovis</name>
    <name type="common">Blood fluke</name>
    <dbReference type="NCBI Taxonomy" id="6184"/>
    <lineage>
        <taxon>Eukaryota</taxon>
        <taxon>Metazoa</taxon>
        <taxon>Spiralia</taxon>
        <taxon>Lophotrochozoa</taxon>
        <taxon>Platyhelminthes</taxon>
        <taxon>Trematoda</taxon>
        <taxon>Digenea</taxon>
        <taxon>Strigeidida</taxon>
        <taxon>Schistosomatoidea</taxon>
        <taxon>Schistosomatidae</taxon>
        <taxon>Schistosoma</taxon>
    </lineage>
</organism>
<evidence type="ECO:0000256" key="4">
    <source>
        <dbReference type="ARBA" id="ARBA00023319"/>
    </source>
</evidence>
<feature type="domain" description="Ig-like" evidence="5">
    <location>
        <begin position="247"/>
        <end position="351"/>
    </location>
</feature>
<reference evidence="6 7" key="1">
    <citation type="journal article" date="2019" name="PLoS Pathog.">
        <title>Genome sequence of the bovine parasite Schistosoma bovis Tanzania.</title>
        <authorList>
            <person name="Oey H."/>
            <person name="Zakrzewski M."/>
            <person name="Gobert G."/>
            <person name="Gravermann K."/>
            <person name="Stoye J."/>
            <person name="Jones M."/>
            <person name="Mcmanus D."/>
            <person name="Krause L."/>
        </authorList>
    </citation>
    <scope>NUCLEOTIDE SEQUENCE [LARGE SCALE GENOMIC DNA]</scope>
    <source>
        <strain evidence="6 7">TAN1997</strain>
    </source>
</reference>
<dbReference type="Pfam" id="PF13927">
    <property type="entry name" value="Ig_3"/>
    <property type="match status" value="1"/>
</dbReference>
<feature type="domain" description="Ig-like" evidence="5">
    <location>
        <begin position="29"/>
        <end position="135"/>
    </location>
</feature>
<comment type="caution">
    <text evidence="6">The sequence shown here is derived from an EMBL/GenBank/DDBJ whole genome shotgun (WGS) entry which is preliminary data.</text>
</comment>
<evidence type="ECO:0000313" key="6">
    <source>
        <dbReference type="EMBL" id="RTG86002.1"/>
    </source>
</evidence>
<dbReference type="InterPro" id="IPR051170">
    <property type="entry name" value="Neural/epithelial_adhesion"/>
</dbReference>
<dbReference type="InterPro" id="IPR007110">
    <property type="entry name" value="Ig-like_dom"/>
</dbReference>
<keyword evidence="4" id="KW-0393">Immunoglobulin domain</keyword>
<dbReference type="InterPro" id="IPR003599">
    <property type="entry name" value="Ig_sub"/>
</dbReference>
<dbReference type="Proteomes" id="UP000290809">
    <property type="component" value="Unassembled WGS sequence"/>
</dbReference>
<dbReference type="PANTHER" id="PTHR12231">
    <property type="entry name" value="CTX-RELATED TYPE I TRANSMEMBRANE PROTEIN"/>
    <property type="match status" value="1"/>
</dbReference>
<dbReference type="EMBL" id="QMKO01001874">
    <property type="protein sequence ID" value="RTG86002.1"/>
    <property type="molecule type" value="Genomic_DNA"/>
</dbReference>
<keyword evidence="7" id="KW-1185">Reference proteome</keyword>
<dbReference type="STRING" id="6184.A0A430QE54"/>
<keyword evidence="2" id="KW-0677">Repeat</keyword>
<dbReference type="InterPro" id="IPR036179">
    <property type="entry name" value="Ig-like_dom_sf"/>
</dbReference>
<dbReference type="SMART" id="SM00409">
    <property type="entry name" value="IG"/>
    <property type="match status" value="3"/>
</dbReference>
<evidence type="ECO:0000259" key="5">
    <source>
        <dbReference type="PROSITE" id="PS50835"/>
    </source>
</evidence>
<evidence type="ECO:0000313" key="7">
    <source>
        <dbReference type="Proteomes" id="UP000290809"/>
    </source>
</evidence>
<name>A0A430QE54_SCHBO</name>
<sequence length="540" mass="61451">MNLMGIFQIVQYITVEILLLYVSLIEVTRNVYKTNMNISVKNGSMAELSCPIDIVLTRKELETLTWIRAPRQLLTKGVYRVTENPRVFLAPMDLLKTKALSLFLRPTLPDDEGEYRCTLTLKDRIHVHTVSLNISVPPIIIKSPVPYLKVDEGSSLELNCLATGNPPPQVTWKVFSNPLLKNDKTDQKLLSIYDAFSGLGVPINHHNGTLIIGKLHRKMNQRFLCIAANGVQPDDQREVFLSVRFSPEVKMTNRIIKQGIGMNTVLTCQVSAHPPGSIRWLFNHHYPITATSCDVMTNSEKKYCLQEHRPQSYNSLSAITSKLAIFNLKVGDFGDYVCSVSTIMGESFGVTTLQRFKTERFGTDIAQIMHQKQIERLSDKQVARDRISNSDDNYYNKYLKQTGLSENNVYPRPIGEFINITPFIDFQSYSFRCCCVLCDGCCNCVALIVTQDNAIKSDKLKIIKNIHVSLQNKIMLFYCVFCPLNLHYCSIIKCFEFSESFLVQNPFNITPPNQSDLRNKVNPPTHSKLKSFDFCNQIFL</sequence>
<dbReference type="InterPro" id="IPR003598">
    <property type="entry name" value="Ig_sub2"/>
</dbReference>
<keyword evidence="3" id="KW-1015">Disulfide bond</keyword>
<accession>A0A430QE54</accession>
<evidence type="ECO:0000256" key="3">
    <source>
        <dbReference type="ARBA" id="ARBA00023157"/>
    </source>
</evidence>
<dbReference type="GO" id="GO:0043005">
    <property type="term" value="C:neuron projection"/>
    <property type="evidence" value="ECO:0007669"/>
    <property type="project" value="TreeGrafter"/>
</dbReference>
<keyword evidence="1" id="KW-0732">Signal</keyword>
<protein>
    <submittedName>
        <fullName evidence="6">Opioid binding protein/cell adhesion molecule-like</fullName>
    </submittedName>
</protein>
<dbReference type="SUPFAM" id="SSF48726">
    <property type="entry name" value="Immunoglobulin"/>
    <property type="match status" value="3"/>
</dbReference>
<evidence type="ECO:0000256" key="1">
    <source>
        <dbReference type="ARBA" id="ARBA00022729"/>
    </source>
</evidence>
<dbReference type="Gene3D" id="2.60.40.10">
    <property type="entry name" value="Immunoglobulins"/>
    <property type="match status" value="3"/>
</dbReference>
<feature type="domain" description="Ig-like" evidence="5">
    <location>
        <begin position="138"/>
        <end position="242"/>
    </location>
</feature>
<dbReference type="PANTHER" id="PTHR12231:SF253">
    <property type="entry name" value="DPR-INTERACTING PROTEIN ETA, ISOFORM B-RELATED"/>
    <property type="match status" value="1"/>
</dbReference>
<dbReference type="PROSITE" id="PS50835">
    <property type="entry name" value="IG_LIKE"/>
    <property type="match status" value="3"/>
</dbReference>